<evidence type="ECO:0000313" key="3">
    <source>
        <dbReference type="EMBL" id="PFH37019.1"/>
    </source>
</evidence>
<dbReference type="InterPro" id="IPR001810">
    <property type="entry name" value="F-box_dom"/>
</dbReference>
<feature type="compositionally biased region" description="Polar residues" evidence="1">
    <location>
        <begin position="56"/>
        <end position="66"/>
    </location>
</feature>
<feature type="region of interest" description="Disordered" evidence="1">
    <location>
        <begin position="252"/>
        <end position="272"/>
    </location>
</feature>
<feature type="compositionally biased region" description="Basic and acidic residues" evidence="1">
    <location>
        <begin position="120"/>
        <end position="132"/>
    </location>
</feature>
<dbReference type="PROSITE" id="PS50181">
    <property type="entry name" value="FBOX"/>
    <property type="match status" value="1"/>
</dbReference>
<dbReference type="GeneID" id="40308458"/>
<name>A0A2A9MGH7_BESBE</name>
<dbReference type="RefSeq" id="XP_029221028.1">
    <property type="nucleotide sequence ID" value="XM_029362063.1"/>
</dbReference>
<proteinExistence type="predicted"/>
<gene>
    <name evidence="3" type="ORF">BESB_034770</name>
</gene>
<sequence>MDACQLCTDDLEARRRSEQPRKETPRVMDTLKQRRIVNAPAPVLLGLGENAGVSAANGSEEQSAPCRSSGAVSPRCDRAERLPRVSHGGEDESSSPQRSLWLISAKANGAAGLPNGHPIESSKDEKDSDGGLHSDGQLQDDPHCGEGAKVARVEGGDDAGDENFGGKRAHVCEGNATSVGAQADTGGAAQQAWGSSATASAPASRFPSSRSSFSTEVAAASESMHASVSSSFSSHRAAAALAQKAPAKEAESLSRGIPFSSPSSSSASHAIQDPRSFCGEACLASRGVELPHAEEAAGVMASSSSGEDDAGERRRQRRRGSRDLIAESGGKRSALLKAIRERETRSAGSRALSAFDRLLLSMTGVDGENQAAEPPPKTTAELVAHQREVHRSSAYSLRHFFSPSGPVFLQSSSSSSSSRQLRGDFFNTYPPECVQAIFHFLPVEDILRMQVVSSAFFSAIRDESGAFVHVRSLVIDAKWAVLDIHERQQMLLQMTRLQHLEVQPEAFSGGSISIQEIAALVYRNARALRTLRLLSPENPLYDETPLHSPFAFKPGRFPRLRLLALIGSQAFEWGHILSNCHFPAVERFEISYFPLPSNHWSWQVLPDFTALGIDGLRRLIHKMELLERLTIGLEVRFEDENRRQPFEEDPVVPPFDHQAHAIAANNAAVLEGEGRAWETEGTRAVRRTPPAVVSEASGSGGFGADQAAAENSRGVGSLTDVGGNESPDHGSRGGRGTPAAGAVGATAARAWEARVDQGGELDGVEPVGGRGQLLSWRGKISEADFADLCAVAYVRAGAAGNLKRIIVKHRSKTGEETTNQATVGSVTEFLHDAASFCYRYVSDVFTGFQPSNN</sequence>
<dbReference type="EMBL" id="NWUJ01000002">
    <property type="protein sequence ID" value="PFH37019.1"/>
    <property type="molecule type" value="Genomic_DNA"/>
</dbReference>
<feature type="region of interest" description="Disordered" evidence="1">
    <location>
        <begin position="295"/>
        <end position="326"/>
    </location>
</feature>
<accession>A0A2A9MGH7</accession>
<dbReference type="OrthoDB" id="329733at2759"/>
<protein>
    <recommendedName>
        <fullName evidence="2">F-box domain-containing protein</fullName>
    </recommendedName>
</protein>
<feature type="region of interest" description="Disordered" evidence="1">
    <location>
        <begin position="53"/>
        <end position="209"/>
    </location>
</feature>
<dbReference type="KEGG" id="bbes:BESB_034770"/>
<feature type="compositionally biased region" description="Basic and acidic residues" evidence="1">
    <location>
        <begin position="140"/>
        <end position="155"/>
    </location>
</feature>
<dbReference type="CDD" id="cd09917">
    <property type="entry name" value="F-box_SF"/>
    <property type="match status" value="1"/>
</dbReference>
<dbReference type="AlphaFoldDB" id="A0A2A9MGH7"/>
<feature type="region of interest" description="Disordered" evidence="1">
    <location>
        <begin position="679"/>
        <end position="740"/>
    </location>
</feature>
<feature type="region of interest" description="Disordered" evidence="1">
    <location>
        <begin position="1"/>
        <end position="28"/>
    </location>
</feature>
<dbReference type="InterPro" id="IPR036047">
    <property type="entry name" value="F-box-like_dom_sf"/>
</dbReference>
<reference evidence="3 4" key="1">
    <citation type="submission" date="2017-09" db="EMBL/GenBank/DDBJ databases">
        <title>Genome sequencing of Besnoitia besnoiti strain Bb-Ger1.</title>
        <authorList>
            <person name="Schares G."/>
            <person name="Venepally P."/>
            <person name="Lorenzi H.A."/>
        </authorList>
    </citation>
    <scope>NUCLEOTIDE SEQUENCE [LARGE SCALE GENOMIC DNA]</scope>
    <source>
        <strain evidence="3 4">Bb-Ger1</strain>
    </source>
</reference>
<evidence type="ECO:0000256" key="1">
    <source>
        <dbReference type="SAM" id="MobiDB-lite"/>
    </source>
</evidence>
<dbReference type="Proteomes" id="UP000224006">
    <property type="component" value="Chromosome II"/>
</dbReference>
<feature type="compositionally biased region" description="Low complexity" evidence="1">
    <location>
        <begin position="180"/>
        <end position="209"/>
    </location>
</feature>
<feature type="compositionally biased region" description="Low complexity" evidence="1">
    <location>
        <begin position="253"/>
        <end position="268"/>
    </location>
</feature>
<keyword evidence="4" id="KW-1185">Reference proteome</keyword>
<evidence type="ECO:0000313" key="4">
    <source>
        <dbReference type="Proteomes" id="UP000224006"/>
    </source>
</evidence>
<feature type="domain" description="F-box" evidence="2">
    <location>
        <begin position="423"/>
        <end position="470"/>
    </location>
</feature>
<organism evidence="3 4">
    <name type="scientific">Besnoitia besnoiti</name>
    <name type="common">Apicomplexan protozoan</name>
    <dbReference type="NCBI Taxonomy" id="94643"/>
    <lineage>
        <taxon>Eukaryota</taxon>
        <taxon>Sar</taxon>
        <taxon>Alveolata</taxon>
        <taxon>Apicomplexa</taxon>
        <taxon>Conoidasida</taxon>
        <taxon>Coccidia</taxon>
        <taxon>Eucoccidiorida</taxon>
        <taxon>Eimeriorina</taxon>
        <taxon>Sarcocystidae</taxon>
        <taxon>Besnoitia</taxon>
    </lineage>
</organism>
<feature type="compositionally biased region" description="Basic and acidic residues" evidence="1">
    <location>
        <begin position="11"/>
        <end position="28"/>
    </location>
</feature>
<comment type="caution">
    <text evidence="3">The sequence shown here is derived from an EMBL/GenBank/DDBJ whole genome shotgun (WGS) entry which is preliminary data.</text>
</comment>
<feature type="compositionally biased region" description="Basic and acidic residues" evidence="1">
    <location>
        <begin position="75"/>
        <end position="90"/>
    </location>
</feature>
<dbReference type="Gene3D" id="1.20.1280.50">
    <property type="match status" value="1"/>
</dbReference>
<dbReference type="VEuPathDB" id="ToxoDB:BESB_034770"/>
<evidence type="ECO:0000259" key="2">
    <source>
        <dbReference type="PROSITE" id="PS50181"/>
    </source>
</evidence>
<dbReference type="SUPFAM" id="SSF81383">
    <property type="entry name" value="F-box domain"/>
    <property type="match status" value="1"/>
</dbReference>